<feature type="region of interest" description="Disordered" evidence="1">
    <location>
        <begin position="1"/>
        <end position="128"/>
    </location>
</feature>
<feature type="compositionally biased region" description="Polar residues" evidence="1">
    <location>
        <begin position="48"/>
        <end position="69"/>
    </location>
</feature>
<gene>
    <name evidence="2" type="ORF">ANCCAN_21495</name>
</gene>
<accession>A0A368FPC5</accession>
<protein>
    <submittedName>
        <fullName evidence="2">Uncharacterized protein</fullName>
    </submittedName>
</protein>
<evidence type="ECO:0000313" key="3">
    <source>
        <dbReference type="Proteomes" id="UP000252519"/>
    </source>
</evidence>
<feature type="compositionally biased region" description="Basic residues" evidence="1">
    <location>
        <begin position="30"/>
        <end position="39"/>
    </location>
</feature>
<reference evidence="2 3" key="1">
    <citation type="submission" date="2014-10" db="EMBL/GenBank/DDBJ databases">
        <title>Draft genome of the hookworm Ancylostoma caninum.</title>
        <authorList>
            <person name="Mitreva M."/>
        </authorList>
    </citation>
    <scope>NUCLEOTIDE SEQUENCE [LARGE SCALE GENOMIC DNA]</scope>
    <source>
        <strain evidence="2 3">Baltimore</strain>
    </source>
</reference>
<keyword evidence="3" id="KW-1185">Reference proteome</keyword>
<comment type="caution">
    <text evidence="2">The sequence shown here is derived from an EMBL/GenBank/DDBJ whole genome shotgun (WGS) entry which is preliminary data.</text>
</comment>
<evidence type="ECO:0000313" key="2">
    <source>
        <dbReference type="EMBL" id="RCN32690.1"/>
    </source>
</evidence>
<dbReference type="Proteomes" id="UP000252519">
    <property type="component" value="Unassembled WGS sequence"/>
</dbReference>
<name>A0A368FPC5_ANCCA</name>
<proteinExistence type="predicted"/>
<dbReference type="AlphaFoldDB" id="A0A368FPC5"/>
<sequence length="128" mass="14910">MTNGMMSRYPMKMRMTDDEEEEEEEPVRSSRTRAKRRVRLSSEESETVACSQPNNRTANGRYSTRSGNVSKRRRIESESEQEASPRRNRSSRRNVTAISYAESDEDSAPDFPEVSSRGRVRKPRRVQY</sequence>
<evidence type="ECO:0000256" key="1">
    <source>
        <dbReference type="SAM" id="MobiDB-lite"/>
    </source>
</evidence>
<dbReference type="EMBL" id="JOJR01001045">
    <property type="protein sequence ID" value="RCN32690.1"/>
    <property type="molecule type" value="Genomic_DNA"/>
</dbReference>
<feature type="compositionally biased region" description="Basic residues" evidence="1">
    <location>
        <begin position="118"/>
        <end position="128"/>
    </location>
</feature>
<organism evidence="2 3">
    <name type="scientific">Ancylostoma caninum</name>
    <name type="common">Dog hookworm</name>
    <dbReference type="NCBI Taxonomy" id="29170"/>
    <lineage>
        <taxon>Eukaryota</taxon>
        <taxon>Metazoa</taxon>
        <taxon>Ecdysozoa</taxon>
        <taxon>Nematoda</taxon>
        <taxon>Chromadorea</taxon>
        <taxon>Rhabditida</taxon>
        <taxon>Rhabditina</taxon>
        <taxon>Rhabditomorpha</taxon>
        <taxon>Strongyloidea</taxon>
        <taxon>Ancylostomatidae</taxon>
        <taxon>Ancylostomatinae</taxon>
        <taxon>Ancylostoma</taxon>
    </lineage>
</organism>